<accession>A0A9W8N9D0</accession>
<evidence type="ECO:0000313" key="2">
    <source>
        <dbReference type="Proteomes" id="UP001148614"/>
    </source>
</evidence>
<dbReference type="Proteomes" id="UP001148614">
    <property type="component" value="Unassembled WGS sequence"/>
</dbReference>
<proteinExistence type="predicted"/>
<dbReference type="AlphaFoldDB" id="A0A9W8N9D0"/>
<comment type="caution">
    <text evidence="1">The sequence shown here is derived from an EMBL/GenBank/DDBJ whole genome shotgun (WGS) entry which is preliminary data.</text>
</comment>
<protein>
    <recommendedName>
        <fullName evidence="3">Aflatoxin regulatory protein domain-containing protein</fullName>
    </recommendedName>
</protein>
<evidence type="ECO:0008006" key="3">
    <source>
        <dbReference type="Google" id="ProtNLM"/>
    </source>
</evidence>
<dbReference type="EMBL" id="JANPWZ010001724">
    <property type="protein sequence ID" value="KAJ3563669.1"/>
    <property type="molecule type" value="Genomic_DNA"/>
</dbReference>
<gene>
    <name evidence="1" type="ORF">NPX13_g8117</name>
</gene>
<reference evidence="1" key="1">
    <citation type="submission" date="2022-07" db="EMBL/GenBank/DDBJ databases">
        <title>Genome Sequence of Xylaria arbuscula.</title>
        <authorList>
            <person name="Buettner E."/>
        </authorList>
    </citation>
    <scope>NUCLEOTIDE SEQUENCE</scope>
    <source>
        <strain evidence="1">VT107</strain>
    </source>
</reference>
<name>A0A9W8N9D0_9PEZI</name>
<organism evidence="1 2">
    <name type="scientific">Xylaria arbuscula</name>
    <dbReference type="NCBI Taxonomy" id="114810"/>
    <lineage>
        <taxon>Eukaryota</taxon>
        <taxon>Fungi</taxon>
        <taxon>Dikarya</taxon>
        <taxon>Ascomycota</taxon>
        <taxon>Pezizomycotina</taxon>
        <taxon>Sordariomycetes</taxon>
        <taxon>Xylariomycetidae</taxon>
        <taxon>Xylariales</taxon>
        <taxon>Xylariaceae</taxon>
        <taxon>Xylaria</taxon>
    </lineage>
</organism>
<sequence length="372" mass="40364">MEQPLLYQQQLQWLLPVPEHTQDASRSTAATNTPALTAASHNLASAGLDSIPGLCDGGIGLSDADSRSSTAAMISDFIPTDSPLFESSSFGLVNTDIELPSINSSTSRISSFDTAFLTQSSGSSSGSSRADGPLHPNSLAEMSRNIVPGTCNCRTLAVQQLQCLSVPPDSSGSNDAYFTQLKQAISVSEMCLGCQCITQDDTSMSKRYRLLLVPTMFTDASRSLLVITGTLIGNIIERLDCFITQVNQQLARPAPRSRSSVTEFLDDDSPGRPSSRFWGSLEIEPLEEAELKFHLCLIQLRKLRRILKQMIASVDSMSATEGRENSAKAMAIQCIYVWLVQKVDALKTKNANYSMAGGERDTEMQEAERISS</sequence>
<evidence type="ECO:0000313" key="1">
    <source>
        <dbReference type="EMBL" id="KAJ3563669.1"/>
    </source>
</evidence>
<keyword evidence="2" id="KW-1185">Reference proteome</keyword>